<evidence type="ECO:0000313" key="2">
    <source>
        <dbReference type="EMBL" id="KAG2595725.1"/>
    </source>
</evidence>
<feature type="region of interest" description="Disordered" evidence="1">
    <location>
        <begin position="73"/>
        <end position="125"/>
    </location>
</feature>
<dbReference type="Proteomes" id="UP000823388">
    <property type="component" value="Chromosome 5K"/>
</dbReference>
<feature type="compositionally biased region" description="Basic and acidic residues" evidence="1">
    <location>
        <begin position="31"/>
        <end position="41"/>
    </location>
</feature>
<evidence type="ECO:0000313" key="3">
    <source>
        <dbReference type="Proteomes" id="UP000823388"/>
    </source>
</evidence>
<evidence type="ECO:0000256" key="1">
    <source>
        <dbReference type="SAM" id="MobiDB-lite"/>
    </source>
</evidence>
<name>A0A8T0SF88_PANVG</name>
<feature type="region of interest" description="Disordered" evidence="1">
    <location>
        <begin position="1"/>
        <end position="59"/>
    </location>
</feature>
<organism evidence="2 3">
    <name type="scientific">Panicum virgatum</name>
    <name type="common">Blackwell switchgrass</name>
    <dbReference type="NCBI Taxonomy" id="38727"/>
    <lineage>
        <taxon>Eukaryota</taxon>
        <taxon>Viridiplantae</taxon>
        <taxon>Streptophyta</taxon>
        <taxon>Embryophyta</taxon>
        <taxon>Tracheophyta</taxon>
        <taxon>Spermatophyta</taxon>
        <taxon>Magnoliopsida</taxon>
        <taxon>Liliopsida</taxon>
        <taxon>Poales</taxon>
        <taxon>Poaceae</taxon>
        <taxon>PACMAD clade</taxon>
        <taxon>Panicoideae</taxon>
        <taxon>Panicodae</taxon>
        <taxon>Paniceae</taxon>
        <taxon>Panicinae</taxon>
        <taxon>Panicum</taxon>
        <taxon>Panicum sect. Hiantes</taxon>
    </lineage>
</organism>
<feature type="compositionally biased region" description="Low complexity" evidence="1">
    <location>
        <begin position="96"/>
        <end position="111"/>
    </location>
</feature>
<keyword evidence="3" id="KW-1185">Reference proteome</keyword>
<feature type="region of interest" description="Disordered" evidence="1">
    <location>
        <begin position="181"/>
        <end position="210"/>
    </location>
</feature>
<proteinExistence type="predicted"/>
<sequence length="210" mass="22546">MTVALEFVRSTPMARQAYQAPHPRRGAPGDGGRRADGEVRGLRPGGALHPDRPAAAPAADVADLRVRRRQLPVPGRVRGAGRSWSPGRGTTRRTTWRSSSPPPASAATACGPSGGGGRSRAWAASRRPWCPRRASTAWATTRRWSSWCTGTATWMRRRGWCTGRETGSSAWSACWRSMSRCGSRASRTSCSSRSGSRGLGTVRSSQMAGR</sequence>
<gene>
    <name evidence="2" type="ORF">PVAP13_5KG093787</name>
</gene>
<comment type="caution">
    <text evidence="2">The sequence shown here is derived from an EMBL/GenBank/DDBJ whole genome shotgun (WGS) entry which is preliminary data.</text>
</comment>
<accession>A0A8T0SF88</accession>
<protein>
    <submittedName>
        <fullName evidence="2">Uncharacterized protein</fullName>
    </submittedName>
</protein>
<dbReference type="AlphaFoldDB" id="A0A8T0SF88"/>
<dbReference type="EMBL" id="CM029045">
    <property type="protein sequence ID" value="KAG2595725.1"/>
    <property type="molecule type" value="Genomic_DNA"/>
</dbReference>
<reference evidence="2" key="1">
    <citation type="submission" date="2020-05" db="EMBL/GenBank/DDBJ databases">
        <title>WGS assembly of Panicum virgatum.</title>
        <authorList>
            <person name="Lovell J.T."/>
            <person name="Jenkins J."/>
            <person name="Shu S."/>
            <person name="Juenger T.E."/>
            <person name="Schmutz J."/>
        </authorList>
    </citation>
    <scope>NUCLEOTIDE SEQUENCE</scope>
    <source>
        <strain evidence="2">AP13</strain>
    </source>
</reference>